<protein>
    <submittedName>
        <fullName evidence="4">Double hit isoform b</fullName>
    </submittedName>
</protein>
<comment type="caution">
    <text evidence="4">The sequence shown here is derived from an EMBL/GenBank/DDBJ whole genome shotgun (WGS) entry which is preliminary data.</text>
</comment>
<keyword evidence="2" id="KW-0812">Transmembrane</keyword>
<dbReference type="Gene3D" id="1.10.167.10">
    <property type="entry name" value="Regulator of G-protein Signalling 4, domain 2"/>
    <property type="match status" value="1"/>
</dbReference>
<feature type="transmembrane region" description="Helical" evidence="2">
    <location>
        <begin position="365"/>
        <end position="383"/>
    </location>
</feature>
<keyword evidence="2" id="KW-0472">Membrane</keyword>
<proteinExistence type="predicted"/>
<dbReference type="PRINTS" id="PR01301">
    <property type="entry name" value="RGSPROTEIN"/>
</dbReference>
<dbReference type="Proteomes" id="UP001146793">
    <property type="component" value="Unassembled WGS sequence"/>
</dbReference>
<evidence type="ECO:0000259" key="3">
    <source>
        <dbReference type="PROSITE" id="PS50132"/>
    </source>
</evidence>
<dbReference type="SUPFAM" id="SSF103473">
    <property type="entry name" value="MFS general substrate transporter"/>
    <property type="match status" value="1"/>
</dbReference>
<dbReference type="InterPro" id="IPR036259">
    <property type="entry name" value="MFS_trans_sf"/>
</dbReference>
<dbReference type="AlphaFoldDB" id="A0AAV7YED5"/>
<accession>A0AAV7YED5</accession>
<feature type="compositionally biased region" description="Basic and acidic residues" evidence="1">
    <location>
        <begin position="162"/>
        <end position="176"/>
    </location>
</feature>
<name>A0AAV7YED5_9EUKA</name>
<dbReference type="SMART" id="SM00315">
    <property type="entry name" value="RGS"/>
    <property type="match status" value="1"/>
</dbReference>
<dbReference type="PANTHER" id="PTHR10845:SF192">
    <property type="entry name" value="DOUBLE HIT, ISOFORM B"/>
    <property type="match status" value="1"/>
</dbReference>
<dbReference type="InterPro" id="IPR036305">
    <property type="entry name" value="RGS_sf"/>
</dbReference>
<feature type="transmembrane region" description="Helical" evidence="2">
    <location>
        <begin position="73"/>
        <end position="94"/>
    </location>
</feature>
<feature type="region of interest" description="Disordered" evidence="1">
    <location>
        <begin position="139"/>
        <end position="231"/>
    </location>
</feature>
<dbReference type="EMBL" id="JANTQA010000060">
    <property type="protein sequence ID" value="KAJ3428158.1"/>
    <property type="molecule type" value="Genomic_DNA"/>
</dbReference>
<evidence type="ECO:0000313" key="5">
    <source>
        <dbReference type="Proteomes" id="UP001146793"/>
    </source>
</evidence>
<evidence type="ECO:0000256" key="1">
    <source>
        <dbReference type="SAM" id="MobiDB-lite"/>
    </source>
</evidence>
<feature type="compositionally biased region" description="Basic and acidic residues" evidence="1">
    <location>
        <begin position="212"/>
        <end position="231"/>
    </location>
</feature>
<organism evidence="4 5">
    <name type="scientific">Anaeramoeba flamelloides</name>
    <dbReference type="NCBI Taxonomy" id="1746091"/>
    <lineage>
        <taxon>Eukaryota</taxon>
        <taxon>Metamonada</taxon>
        <taxon>Anaeramoebidae</taxon>
        <taxon>Anaeramoeba</taxon>
    </lineage>
</organism>
<feature type="transmembrane region" description="Helical" evidence="2">
    <location>
        <begin position="255"/>
        <end position="275"/>
    </location>
</feature>
<keyword evidence="2" id="KW-1133">Transmembrane helix</keyword>
<feature type="domain" description="RGS" evidence="3">
    <location>
        <begin position="398"/>
        <end position="516"/>
    </location>
</feature>
<dbReference type="PROSITE" id="PS50132">
    <property type="entry name" value="RGS"/>
    <property type="match status" value="1"/>
</dbReference>
<feature type="compositionally biased region" description="Low complexity" evidence="1">
    <location>
        <begin position="178"/>
        <end position="208"/>
    </location>
</feature>
<sequence length="535" mass="62691">MVPLRDGTWVFTYGLVCLPIECIFLFLFVLRSKKAPLIARNTFLTVFMELGGMSLIVMWMFREPDRFKFSCPAYHFTVSISLPIYFGGILCFLWRFYFLFNFQRASHEEVKNNKYSALSKTNKSEDKELNLDKKLEKQMKTKAKEPTDSDVPLSEINNTDDDNLKEPIGSEKEKKHNSSTSSSSSSSSSSSISSNESNESNDNNASINLKSSKIEQSEGKEKINGEEDDKKVKSTNDDNISYYIKHRSRTTNRSIIIICLFLFLFHLTLALITYYTSENYQNKTVGCLLSTQSMGVFSVITFTYFFLIFYFGIKIRKYKDNFYIKLESYSITILIFVGLSIFYLVELTSLNEKMTISTTVFLLPFMFLKFFFSVIFPVIVSYVREYQFNILDEEKLIEFKTVLENPIPLEYFKKFCIHDFCVENIMFWLAVRKYNNTVDENERKDMFDEFNEIFIKNGARYQINISYIVRNQIANLPEENIGDIDIFNKAQKEIYNLMLRNTFVEFIGSSIWQEMIEKLKENEQIQLINRYSTLV</sequence>
<dbReference type="Pfam" id="PF00615">
    <property type="entry name" value="RGS"/>
    <property type="match status" value="1"/>
</dbReference>
<dbReference type="Gene3D" id="1.20.1250.20">
    <property type="entry name" value="MFS general substrate transporter like domains"/>
    <property type="match status" value="1"/>
</dbReference>
<dbReference type="InterPro" id="IPR044926">
    <property type="entry name" value="RGS_subdomain_2"/>
</dbReference>
<feature type="transmembrane region" description="Helical" evidence="2">
    <location>
        <begin position="12"/>
        <end position="30"/>
    </location>
</feature>
<dbReference type="PANTHER" id="PTHR10845">
    <property type="entry name" value="REGULATOR OF G PROTEIN SIGNALING"/>
    <property type="match status" value="1"/>
</dbReference>
<dbReference type="InterPro" id="IPR016137">
    <property type="entry name" value="RGS"/>
</dbReference>
<dbReference type="CDD" id="cd07440">
    <property type="entry name" value="RGS"/>
    <property type="match status" value="1"/>
</dbReference>
<evidence type="ECO:0000256" key="2">
    <source>
        <dbReference type="SAM" id="Phobius"/>
    </source>
</evidence>
<dbReference type="SUPFAM" id="SSF48097">
    <property type="entry name" value="Regulator of G-protein signaling, RGS"/>
    <property type="match status" value="1"/>
</dbReference>
<evidence type="ECO:0000313" key="4">
    <source>
        <dbReference type="EMBL" id="KAJ3428158.1"/>
    </source>
</evidence>
<feature type="transmembrane region" description="Helical" evidence="2">
    <location>
        <begin position="326"/>
        <end position="345"/>
    </location>
</feature>
<gene>
    <name evidence="4" type="ORF">M0812_25790</name>
</gene>
<feature type="transmembrane region" description="Helical" evidence="2">
    <location>
        <begin position="295"/>
        <end position="314"/>
    </location>
</feature>
<feature type="transmembrane region" description="Helical" evidence="2">
    <location>
        <begin position="42"/>
        <end position="61"/>
    </location>
</feature>
<reference evidence="4" key="1">
    <citation type="submission" date="2022-08" db="EMBL/GenBank/DDBJ databases">
        <title>Novel sulphate-reducing endosymbionts in the free-living metamonad Anaeramoeba.</title>
        <authorList>
            <person name="Jerlstrom-Hultqvist J."/>
            <person name="Cepicka I."/>
            <person name="Gallot-Lavallee L."/>
            <person name="Salas-Leiva D."/>
            <person name="Curtis B.A."/>
            <person name="Zahonova K."/>
            <person name="Pipaliya S."/>
            <person name="Dacks J."/>
            <person name="Roger A.J."/>
        </authorList>
    </citation>
    <scope>NUCLEOTIDE SEQUENCE</scope>
    <source>
        <strain evidence="4">Busselton2</strain>
    </source>
</reference>